<accession>A0ACD4ZYH9</accession>
<proteinExistence type="predicted"/>
<name>A0ACD4ZYH9_9ACTN</name>
<gene>
    <name evidence="1" type="ORF">OG835_16515</name>
</gene>
<evidence type="ECO:0000313" key="2">
    <source>
        <dbReference type="Proteomes" id="UP001348369"/>
    </source>
</evidence>
<dbReference type="EMBL" id="CP109109">
    <property type="protein sequence ID" value="WSC03077.1"/>
    <property type="molecule type" value="Genomic_DNA"/>
</dbReference>
<evidence type="ECO:0000313" key="1">
    <source>
        <dbReference type="EMBL" id="WSC03077.1"/>
    </source>
</evidence>
<dbReference type="Proteomes" id="UP001348369">
    <property type="component" value="Chromosome"/>
</dbReference>
<reference evidence="1" key="1">
    <citation type="submission" date="2022-10" db="EMBL/GenBank/DDBJ databases">
        <title>The complete genomes of actinobacterial strains from the NBC collection.</title>
        <authorList>
            <person name="Joergensen T.S."/>
            <person name="Alvarez Arevalo M."/>
            <person name="Sterndorff E.B."/>
            <person name="Faurdal D."/>
            <person name="Vuksanovic O."/>
            <person name="Mourched A.-S."/>
            <person name="Charusanti P."/>
            <person name="Shaw S."/>
            <person name="Blin K."/>
            <person name="Weber T."/>
        </authorList>
    </citation>
    <scope>NUCLEOTIDE SEQUENCE</scope>
    <source>
        <strain evidence="1">NBC 01771</strain>
    </source>
</reference>
<keyword evidence="2" id="KW-1185">Reference proteome</keyword>
<sequence>MQFIAVRDIGRIVAAVFGSPDRYTNRTVEIAGDALTGKALAEHLTRAAGRPIGYSRLPTTLPAHDEVLGKLSALADDGGLAGNANLDALRAEFPFLLRFDRRLAGRWCGPPRQGAPFHGHGYRSALNEALSSIRSDPDGPRPSPPPAARPPRSPPTAPRRPSLRRGSRPAPGSVREVPPGRAALRGHALARSRRRGPVPQSAPRSRPLHCRYSFGSAAQARSSAGRCPVVRNAVTASFAHVLRPNG</sequence>
<protein>
    <submittedName>
        <fullName evidence="1">NmrA family NAD(P)-binding protein</fullName>
    </submittedName>
</protein>
<organism evidence="1 2">
    <name type="scientific">Streptomyces scopuliridis</name>
    <dbReference type="NCBI Taxonomy" id="452529"/>
    <lineage>
        <taxon>Bacteria</taxon>
        <taxon>Bacillati</taxon>
        <taxon>Actinomycetota</taxon>
        <taxon>Actinomycetes</taxon>
        <taxon>Kitasatosporales</taxon>
        <taxon>Streptomycetaceae</taxon>
        <taxon>Streptomyces</taxon>
    </lineage>
</organism>